<organism evidence="7 8">
    <name type="scientific">Neoarthrinium moseri</name>
    <dbReference type="NCBI Taxonomy" id="1658444"/>
    <lineage>
        <taxon>Eukaryota</taxon>
        <taxon>Fungi</taxon>
        <taxon>Dikarya</taxon>
        <taxon>Ascomycota</taxon>
        <taxon>Pezizomycotina</taxon>
        <taxon>Sordariomycetes</taxon>
        <taxon>Xylariomycetidae</taxon>
        <taxon>Amphisphaeriales</taxon>
        <taxon>Apiosporaceae</taxon>
        <taxon>Neoarthrinium</taxon>
    </lineage>
</organism>
<keyword evidence="8" id="KW-1185">Reference proteome</keyword>
<name>A0A9P9WVJ6_9PEZI</name>
<proteinExistence type="inferred from homology"/>
<keyword evidence="3" id="KW-0285">Flavoprotein</keyword>
<evidence type="ECO:0000256" key="3">
    <source>
        <dbReference type="ARBA" id="ARBA00022630"/>
    </source>
</evidence>
<dbReference type="InterPro" id="IPR036318">
    <property type="entry name" value="FAD-bd_PCMH-like_sf"/>
</dbReference>
<evidence type="ECO:0000313" key="7">
    <source>
        <dbReference type="EMBL" id="KAI1879877.1"/>
    </source>
</evidence>
<feature type="domain" description="FAD-binding PCMH-type" evidence="6">
    <location>
        <begin position="66"/>
        <end position="238"/>
    </location>
</feature>
<evidence type="ECO:0000259" key="6">
    <source>
        <dbReference type="PROSITE" id="PS51387"/>
    </source>
</evidence>
<dbReference type="SUPFAM" id="SSF56176">
    <property type="entry name" value="FAD-binding/transporter-associated domain-like"/>
    <property type="match status" value="1"/>
</dbReference>
<dbReference type="Gene3D" id="3.30.465.10">
    <property type="match status" value="1"/>
</dbReference>
<dbReference type="GO" id="GO:0016491">
    <property type="term" value="F:oxidoreductase activity"/>
    <property type="evidence" value="ECO:0007669"/>
    <property type="project" value="UniProtKB-KW"/>
</dbReference>
<comment type="similarity">
    <text evidence="2">Belongs to the oxygen-dependent FAD-linked oxidoreductase family.</text>
</comment>
<gene>
    <name evidence="7" type="ORF">JX265_001498</name>
</gene>
<comment type="cofactor">
    <cofactor evidence="1">
        <name>FAD</name>
        <dbReference type="ChEBI" id="CHEBI:57692"/>
    </cofactor>
</comment>
<dbReference type="PROSITE" id="PS51387">
    <property type="entry name" value="FAD_PCMH"/>
    <property type="match status" value="1"/>
</dbReference>
<protein>
    <recommendedName>
        <fullName evidence="6">FAD-binding PCMH-type domain-containing protein</fullName>
    </recommendedName>
</protein>
<evidence type="ECO:0000313" key="8">
    <source>
        <dbReference type="Proteomes" id="UP000829685"/>
    </source>
</evidence>
<keyword evidence="5" id="KW-0560">Oxidoreductase</keyword>
<evidence type="ECO:0000256" key="1">
    <source>
        <dbReference type="ARBA" id="ARBA00001974"/>
    </source>
</evidence>
<dbReference type="Gene3D" id="3.40.462.20">
    <property type="match status" value="1"/>
</dbReference>
<accession>A0A9P9WVJ6</accession>
<dbReference type="Proteomes" id="UP000829685">
    <property type="component" value="Unassembled WGS sequence"/>
</dbReference>
<dbReference type="InterPro" id="IPR016169">
    <property type="entry name" value="FAD-bd_PCMH_sub2"/>
</dbReference>
<evidence type="ECO:0000256" key="4">
    <source>
        <dbReference type="ARBA" id="ARBA00022827"/>
    </source>
</evidence>
<keyword evidence="4" id="KW-0274">FAD</keyword>
<dbReference type="PANTHER" id="PTHR42973:SF9">
    <property type="entry name" value="FAD-BINDING PCMH-TYPE DOMAIN-CONTAINING PROTEIN-RELATED"/>
    <property type="match status" value="1"/>
</dbReference>
<dbReference type="InterPro" id="IPR050416">
    <property type="entry name" value="FAD-linked_Oxidoreductase"/>
</dbReference>
<comment type="caution">
    <text evidence="7">The sequence shown here is derived from an EMBL/GenBank/DDBJ whole genome shotgun (WGS) entry which is preliminary data.</text>
</comment>
<evidence type="ECO:0000256" key="5">
    <source>
        <dbReference type="ARBA" id="ARBA00023002"/>
    </source>
</evidence>
<dbReference type="GO" id="GO:0071949">
    <property type="term" value="F:FAD binding"/>
    <property type="evidence" value="ECO:0007669"/>
    <property type="project" value="InterPro"/>
</dbReference>
<dbReference type="Pfam" id="PF01565">
    <property type="entry name" value="FAD_binding_4"/>
    <property type="match status" value="1"/>
</dbReference>
<dbReference type="EMBL" id="JAFIMR010000003">
    <property type="protein sequence ID" value="KAI1879877.1"/>
    <property type="molecule type" value="Genomic_DNA"/>
</dbReference>
<dbReference type="InterPro" id="IPR016166">
    <property type="entry name" value="FAD-bd_PCMH"/>
</dbReference>
<dbReference type="AlphaFoldDB" id="A0A9P9WVJ6"/>
<reference evidence="7" key="1">
    <citation type="submission" date="2021-03" db="EMBL/GenBank/DDBJ databases">
        <title>Revisited historic fungal species revealed as producer of novel bioactive compounds through whole genome sequencing and comparative genomics.</title>
        <authorList>
            <person name="Vignolle G.A."/>
            <person name="Hochenegger N."/>
            <person name="Mach R.L."/>
            <person name="Mach-Aigner A.R."/>
            <person name="Javad Rahimi M."/>
            <person name="Salim K.A."/>
            <person name="Chan C.M."/>
            <person name="Lim L.B.L."/>
            <person name="Cai F."/>
            <person name="Druzhinina I.S."/>
            <person name="U'Ren J.M."/>
            <person name="Derntl C."/>
        </authorList>
    </citation>
    <scope>NUCLEOTIDE SEQUENCE</scope>
    <source>
        <strain evidence="7">TUCIM 5799</strain>
    </source>
</reference>
<dbReference type="PANTHER" id="PTHR42973">
    <property type="entry name" value="BINDING OXIDOREDUCTASE, PUTATIVE (AFU_ORTHOLOGUE AFUA_1G17690)-RELATED"/>
    <property type="match status" value="1"/>
</dbReference>
<sequence>MEVVAAVAAWAVTSVCQNAGSEHWLSAVCRRDGNATDLAGRLSPGAAIYTPGSDGFINATSRWSVFDAPTVNIVVVPATENDVAETVKYANEQDVPFLAVTGGHGAITTVGRMKTGIEIWMNHLQDIEISADGASAKIGGGSLSKRILDTLWAAGKQTVTGSCECTSLLGPGLGGGHGFLQGRHGLIADQFLSMNIVFANGSLHHIDKKTDADLWWAMQGAGHNFGIVTSVTVKIYDIEYSDWAYEMFTVTSDKVEKFYQTINAAIPNNGSLPVNVIHYGYFYNDPTIDSKGPVTAFWILQEGATSVDSAYTQPFHDLGPFATEAGSGNYLDLPVWTDLDNSAAPCQHTGFANTRFPVDTQTYDPQAMRKAYDLFAKASLETPAFNGSFFLIEGYSLQGVKAIPSDTTAVPFRDGNLLIAPVIRWDPSDSTLAQKAADLGNELRNIVFEASGQSELLTYVNYAFGDETKQNWYGFEQWRQDKLLAVKDKYDPLRKFSFYAPIA</sequence>
<dbReference type="InterPro" id="IPR006094">
    <property type="entry name" value="Oxid_FAD_bind_N"/>
</dbReference>
<evidence type="ECO:0000256" key="2">
    <source>
        <dbReference type="ARBA" id="ARBA00005466"/>
    </source>
</evidence>